<sequence>MVVPRILCTIHLPAVRQLFPRRCVLDTCVCHACLGIVRHWGERLCSVYHLNLLKNLFKGGSEVFICLKLFGMTVVSEFHPEQINRDGGCASRRFLKFAVRSATLNRQMTNADLKHSQHFHTKFLRFTSFEFNNIPIYRLPYIEDPKVAVLYFLRESTNLMFTDFFDSRSMLMPVIMSLQCFDVQHQALRAATFTNQFLNHETYCESVAVEEAEAYLRQIEYRKARYEHQEKLQVEDAEEPQKKRCSLDDIVAHQTTNIYCTGDSREESEEDELFLLEPKIRAVWIMIEKSILYGVANRQIYELLSKLEQTTDHLEALRWLKYVVQFLNWQSFDLARYFCMVCGLLIRLCLKPRCSVDQAIVEDHKLVCRLLHISDNVCAPPFTVTAVKKVQSFYKKCSPPICTAIVCSVRLVEAMNGAETTLDKTVCGHRDYGILRDTSFSGMLISVEELLHNCRYTVTLRSVQIIEATLTDNAKRHVPGWQWSRLLSSSYNSHLGNGFHMELLDLLCCVGSRLSARFNSEFFAPSLDPKVHSANVRQAALIALHLLSDPNRRRNASSYKVLC</sequence>
<gene>
    <name evidence="1" type="ORF">SBAD_LOCUS8417</name>
</gene>
<evidence type="ECO:0000313" key="2">
    <source>
        <dbReference type="Proteomes" id="UP000270296"/>
    </source>
</evidence>
<dbReference type="EMBL" id="UZAM01011570">
    <property type="protein sequence ID" value="VDP17020.1"/>
    <property type="molecule type" value="Genomic_DNA"/>
</dbReference>
<name>A0A183IXS0_9BILA</name>
<dbReference type="WBParaSite" id="SBAD_0000872801-mRNA-1">
    <property type="protein sequence ID" value="SBAD_0000872801-mRNA-1"/>
    <property type="gene ID" value="SBAD_0000872801"/>
</dbReference>
<organism evidence="3">
    <name type="scientific">Soboliphyme baturini</name>
    <dbReference type="NCBI Taxonomy" id="241478"/>
    <lineage>
        <taxon>Eukaryota</taxon>
        <taxon>Metazoa</taxon>
        <taxon>Ecdysozoa</taxon>
        <taxon>Nematoda</taxon>
        <taxon>Enoplea</taxon>
        <taxon>Dorylaimia</taxon>
        <taxon>Dioctophymatida</taxon>
        <taxon>Dioctophymatoidea</taxon>
        <taxon>Soboliphymatidae</taxon>
        <taxon>Soboliphyme</taxon>
    </lineage>
</organism>
<reference evidence="1 2" key="2">
    <citation type="submission" date="2018-11" db="EMBL/GenBank/DDBJ databases">
        <authorList>
            <consortium name="Pathogen Informatics"/>
        </authorList>
    </citation>
    <scope>NUCLEOTIDE SEQUENCE [LARGE SCALE GENOMIC DNA]</scope>
</reference>
<reference evidence="3" key="1">
    <citation type="submission" date="2016-06" db="UniProtKB">
        <authorList>
            <consortium name="WormBaseParasite"/>
        </authorList>
    </citation>
    <scope>IDENTIFICATION</scope>
</reference>
<evidence type="ECO:0000313" key="1">
    <source>
        <dbReference type="EMBL" id="VDP17020.1"/>
    </source>
</evidence>
<proteinExistence type="predicted"/>
<keyword evidence="2" id="KW-1185">Reference proteome</keyword>
<dbReference type="AlphaFoldDB" id="A0A183IXS0"/>
<evidence type="ECO:0000313" key="3">
    <source>
        <dbReference type="WBParaSite" id="SBAD_0000872801-mRNA-1"/>
    </source>
</evidence>
<dbReference type="Proteomes" id="UP000270296">
    <property type="component" value="Unassembled WGS sequence"/>
</dbReference>
<accession>A0A183IXS0</accession>
<protein>
    <submittedName>
        <fullName evidence="3">Mediator of RNA polymerase II transcription subunit 23</fullName>
    </submittedName>
</protein>